<evidence type="ECO:0000256" key="3">
    <source>
        <dbReference type="ARBA" id="ARBA00038201"/>
    </source>
</evidence>
<evidence type="ECO:0000256" key="4">
    <source>
        <dbReference type="PROSITE-ProRule" id="PRU01006"/>
    </source>
</evidence>
<dbReference type="EMBL" id="REGN01010203">
    <property type="protein sequence ID" value="RMZ99504.1"/>
    <property type="molecule type" value="Genomic_DNA"/>
</dbReference>
<dbReference type="Pfam" id="PF10367">
    <property type="entry name" value="zf-Vps39_C"/>
    <property type="match status" value="1"/>
</dbReference>
<dbReference type="InterPro" id="IPR019452">
    <property type="entry name" value="VPS39/TGF_beta_rcpt-assoc_1"/>
</dbReference>
<keyword evidence="2" id="KW-0472">Membrane</keyword>
<evidence type="ECO:0000259" key="5">
    <source>
        <dbReference type="PROSITE" id="PS50219"/>
    </source>
</evidence>
<dbReference type="GO" id="GO:0006914">
    <property type="term" value="P:autophagy"/>
    <property type="evidence" value="ECO:0007669"/>
    <property type="project" value="TreeGrafter"/>
</dbReference>
<evidence type="ECO:0000256" key="1">
    <source>
        <dbReference type="ARBA" id="ARBA00004184"/>
    </source>
</evidence>
<dbReference type="SUPFAM" id="SSF50978">
    <property type="entry name" value="WD40 repeat-like"/>
    <property type="match status" value="1"/>
</dbReference>
<dbReference type="InterPro" id="IPR019453">
    <property type="entry name" value="VPS39/TGFA1_Znf"/>
</dbReference>
<dbReference type="PANTHER" id="PTHR12894:SF49">
    <property type="entry name" value="VAM6_VPS39-LIKE PROTEIN"/>
    <property type="match status" value="1"/>
</dbReference>
<dbReference type="GO" id="GO:0005737">
    <property type="term" value="C:cytoplasm"/>
    <property type="evidence" value="ECO:0007669"/>
    <property type="project" value="TreeGrafter"/>
</dbReference>
<gene>
    <name evidence="6" type="ORF">BpHYR1_045434</name>
</gene>
<dbReference type="GO" id="GO:0006886">
    <property type="term" value="P:intracellular protein transport"/>
    <property type="evidence" value="ECO:0007669"/>
    <property type="project" value="UniProtKB-UniRule"/>
</dbReference>
<dbReference type="Proteomes" id="UP000276133">
    <property type="component" value="Unassembled WGS sequence"/>
</dbReference>
<dbReference type="InterPro" id="IPR000547">
    <property type="entry name" value="Clathrin_H-chain/VPS_repeat"/>
</dbReference>
<comment type="caution">
    <text evidence="6">The sequence shown here is derived from an EMBL/GenBank/DDBJ whole genome shotgun (WGS) entry which is preliminary data.</text>
</comment>
<reference evidence="6 7" key="1">
    <citation type="journal article" date="2018" name="Sci. Rep.">
        <title>Genomic signatures of local adaptation to the degree of environmental predictability in rotifers.</title>
        <authorList>
            <person name="Franch-Gras L."/>
            <person name="Hahn C."/>
            <person name="Garcia-Roger E.M."/>
            <person name="Carmona M.J."/>
            <person name="Serra M."/>
            <person name="Gomez A."/>
        </authorList>
    </citation>
    <scope>NUCLEOTIDE SEQUENCE [LARGE SCALE GENOMIC DNA]</scope>
    <source>
        <strain evidence="6">HYR1</strain>
    </source>
</reference>
<feature type="domain" description="CNH" evidence="5">
    <location>
        <begin position="33"/>
        <end position="310"/>
    </location>
</feature>
<name>A0A3M7PL82_BRAPC</name>
<dbReference type="OrthoDB" id="5325112at2759"/>
<comment type="similarity">
    <text evidence="3">Belongs to the VAM6/VPS39 family.</text>
</comment>
<comment type="subcellular location">
    <subcellularLocation>
        <location evidence="1">Endomembrane system</location>
        <topology evidence="1">Peripheral membrane protein</topology>
    </subcellularLocation>
</comment>
<evidence type="ECO:0000313" key="6">
    <source>
        <dbReference type="EMBL" id="RMZ99504.1"/>
    </source>
</evidence>
<dbReference type="GO" id="GO:0034058">
    <property type="term" value="P:endosomal vesicle fusion"/>
    <property type="evidence" value="ECO:0007669"/>
    <property type="project" value="TreeGrafter"/>
</dbReference>
<keyword evidence="7" id="KW-1185">Reference proteome</keyword>
<dbReference type="InterPro" id="IPR001180">
    <property type="entry name" value="CNH_dom"/>
</dbReference>
<dbReference type="PROSITE" id="PS50236">
    <property type="entry name" value="CHCR"/>
    <property type="match status" value="1"/>
</dbReference>
<accession>A0A3M7PL82</accession>
<dbReference type="GO" id="GO:0016020">
    <property type="term" value="C:membrane"/>
    <property type="evidence" value="ECO:0007669"/>
    <property type="project" value="TreeGrafter"/>
</dbReference>
<dbReference type="PROSITE" id="PS50219">
    <property type="entry name" value="CNH"/>
    <property type="match status" value="1"/>
</dbReference>
<organism evidence="6 7">
    <name type="scientific">Brachionus plicatilis</name>
    <name type="common">Marine rotifer</name>
    <name type="synonym">Brachionus muelleri</name>
    <dbReference type="NCBI Taxonomy" id="10195"/>
    <lineage>
        <taxon>Eukaryota</taxon>
        <taxon>Metazoa</taxon>
        <taxon>Spiralia</taxon>
        <taxon>Gnathifera</taxon>
        <taxon>Rotifera</taxon>
        <taxon>Eurotatoria</taxon>
        <taxon>Monogononta</taxon>
        <taxon>Pseudotrocha</taxon>
        <taxon>Ploima</taxon>
        <taxon>Brachionidae</taxon>
        <taxon>Brachionus</taxon>
    </lineage>
</organism>
<evidence type="ECO:0000256" key="2">
    <source>
        <dbReference type="ARBA" id="ARBA00023136"/>
    </source>
</evidence>
<dbReference type="InterPro" id="IPR032914">
    <property type="entry name" value="Vam6/VPS39/TRAP1"/>
</dbReference>
<dbReference type="STRING" id="10195.A0A3M7PL82"/>
<evidence type="ECO:0000313" key="7">
    <source>
        <dbReference type="Proteomes" id="UP000276133"/>
    </source>
</evidence>
<dbReference type="GO" id="GO:0012505">
    <property type="term" value="C:endomembrane system"/>
    <property type="evidence" value="ECO:0007669"/>
    <property type="project" value="UniProtKB-SubCell"/>
</dbReference>
<dbReference type="AlphaFoldDB" id="A0A3M7PL82"/>
<feature type="repeat" description="CHCR" evidence="4">
    <location>
        <begin position="725"/>
        <end position="891"/>
    </location>
</feature>
<dbReference type="PANTHER" id="PTHR12894">
    <property type="entry name" value="CNH DOMAIN CONTAINING"/>
    <property type="match status" value="1"/>
</dbReference>
<proteinExistence type="inferred from homology"/>
<dbReference type="InterPro" id="IPR036322">
    <property type="entry name" value="WD40_repeat_dom_sf"/>
</dbReference>
<sequence>MTSKNTNAALMLHPAANQTHKAFEVYNFAEKIPLVIECMACYDNIFMVGTYSGQILIYEINQVLEPVFDKSIKITKKPIQQIEVVKEFNIVLVLFDYQIHVIDLEKYQLQYSITKSKNCSLFSTSVSKDKKLLRLVVACKRKIQFYYLSNQINSKFMELISDLELNDVPRTLEITSENLVIFSLKKDFFYYELPSTSAGLGTSSELPAQKLNSGSRSIDPLCYKLHNDNFLIAFDENKSVLFDAKGAPILSYPIEWSGCPSFICNIGFYLIAIIPNTNTVEILTMEPSSTSVQLIEFNKESSSTISSSLGSSFTSKIVDFGLGGLGSAAASAPEKLKILKSNKKSVCYVANQSSVWCLSPVNINDQINSAILLKNFDLGLALMSAQSLFNQVTINEIQEDKHLLVQPFYSLSFLQQKMDENLSRKLRNMHALSLFVQKKFVDSFQLFQKMKTDPSHLIAFFPGLLPDGYRARLNLDDYYQSFEPKELEDGVAGLIDYLQFKRNEFLKTDDLALSLEPLIDGRPVIRKKISLLEIIDTTLLKCYLISKESLVQFFLRRDPNFLHLEESERLLNQHNKTNELIILYEKKEAHEKALNLLLTESSKSNSSLSGLKHLVNYMKKIGTKNLALVFKYGKSVIETDYHWGLKIFIGGNFDKLDNLLEEKARQKDENVKETRSLLADSDMVGDTLLSTFLKIDLSESKNKKKNQDSLNLDLSTLIDDDDEFLKDLNHAEVVAFLDEQIEPRELSAYLVKVYLQYCVYVWKDREARINNKLVDIYQAFVDHNYALPGQSVDAEKPKSYKQVLKFLLNYTNNYEPLSTLAKLDLDKYPEERAIVLGKMGHHKDALSIYVNILNDTQKAEAYCEYIYSQSYIAGSKDVFYELLQLYLNSDYEEIRIDASIRLLNMHSKEIGTVKTLELLPAQLMKCKNLSQFFENMLDRIVRTKHDTQIRNRLMVALQLQVHENKIMCQDKKFVVTHEQICHECNKRMGRSAMVRYPNGVLIHYGCLKNSETILKTSNT</sequence>
<protein>
    <submittedName>
        <fullName evidence="6">Vam6 Vps39 isoform X2</fullName>
    </submittedName>
</protein>
<dbReference type="Pfam" id="PF10366">
    <property type="entry name" value="Vps39_1"/>
    <property type="match status" value="1"/>
</dbReference>
<dbReference type="Pfam" id="PF00780">
    <property type="entry name" value="CNH"/>
    <property type="match status" value="1"/>
</dbReference>